<evidence type="ECO:0000313" key="5">
    <source>
        <dbReference type="EMBL" id="EHK48476.1"/>
    </source>
</evidence>
<evidence type="ECO:0000256" key="1">
    <source>
        <dbReference type="ARBA" id="ARBA00022574"/>
    </source>
</evidence>
<feature type="repeat" description="WD" evidence="3">
    <location>
        <begin position="592"/>
        <end position="633"/>
    </location>
</feature>
<dbReference type="InterPro" id="IPR019775">
    <property type="entry name" value="WD40_repeat_CS"/>
</dbReference>
<dbReference type="InterPro" id="IPR027417">
    <property type="entry name" value="P-loop_NTPase"/>
</dbReference>
<dbReference type="Gene3D" id="3.40.50.300">
    <property type="entry name" value="P-loop containing nucleotide triphosphate hydrolases"/>
    <property type="match status" value="1"/>
</dbReference>
<dbReference type="PROSITE" id="PS50294">
    <property type="entry name" value="WD_REPEATS_REGION"/>
    <property type="match status" value="1"/>
</dbReference>
<protein>
    <recommendedName>
        <fullName evidence="4">Nephrocystin 3-like N-terminal domain-containing protein</fullName>
    </recommendedName>
</protein>
<proteinExistence type="predicted"/>
<dbReference type="SUPFAM" id="SSF52540">
    <property type="entry name" value="P-loop containing nucleoside triphosphate hydrolases"/>
    <property type="match status" value="1"/>
</dbReference>
<dbReference type="InterPro" id="IPR001680">
    <property type="entry name" value="WD40_rpt"/>
</dbReference>
<feature type="domain" description="Nephrocystin 3-like N-terminal" evidence="4">
    <location>
        <begin position="31"/>
        <end position="195"/>
    </location>
</feature>
<dbReference type="AlphaFoldDB" id="G9NKQ4"/>
<comment type="caution">
    <text evidence="5">The sequence shown here is derived from an EMBL/GenBank/DDBJ whole genome shotgun (WGS) entry which is preliminary data.</text>
</comment>
<dbReference type="eggNOG" id="KOG0266">
    <property type="taxonomic scope" value="Eukaryota"/>
</dbReference>
<dbReference type="InterPro" id="IPR015943">
    <property type="entry name" value="WD40/YVTN_repeat-like_dom_sf"/>
</dbReference>
<evidence type="ECO:0000256" key="2">
    <source>
        <dbReference type="ARBA" id="ARBA00022737"/>
    </source>
</evidence>
<dbReference type="OrthoDB" id="538223at2759"/>
<dbReference type="CDD" id="cd00200">
    <property type="entry name" value="WD40"/>
    <property type="match status" value="1"/>
</dbReference>
<sequence>DKAFLRKFSKTNPIDNKNRILESKGGLLDNSYRWILEHEQFTKWYIIENSGVLWIKGDPGKGKTMLLCGIIKEFGKDPKIQGRLAYFFCQGTDNKINTSTAIIRGLIYLFLCQYPKLLSRIRQENMNEPDEFLEGDNERFALCRIFKSVIKDPCITDPVCVIDALDECQHEESLQSLFNLIVDTSSRVKWLLSSRNETWMERGLCAVEEHQRLILELRENSEHVSSAVKTYISHCIQDIYALKDDAELRHKTAELLNAKANGTFLWVTLVVKELRNASHPYVEAVLQSMPEDLKELYDEILRRAKKRWKANERACLATLATVTAAKRPLLMEELYMFISPTLRRLEGKYNIHSVKGFVEACGSFISNTNDTVYFIHQSVKDYMVQEANKTVFSSGIAGQHFTMFDISISEMNKTLKRNEYLAKLVSEDIHEIIPSGTTLSTSIEYCCTFWVEHLVESCEFQQSRLRECLKNHEKLHIFINEKYLYWLEAMMRLKPTTQAVEALQKLHDLITSCSGSEIEITRLLELTKDLYRAISENRAMIEAFPSQIYISALVFSPMKSRLRKTFEAAESPTWMPIKPIMRQEWGACLQTIESHERRIHFVTFSPDNSKLASIIRNEIIEVWDLATGALVQDLQGRKFATSAAFSSNGNMLALLCLDANDEDIYVWDVASGKYRWASTGHASSTTALAVSPDGSRLALAAHSGTIKVLEMAARAPLQSPESRPDAIVEMAFSPSGKWLASLSYNGTKLWDPATGECLRTWRASSNLTALAISLDSVWLAVSDDKGTIHVYDAATGACHQTLTPAKYDYSYTGSKGKNDPKTTIDALAFSSNGSTLASVRRTYHDKRGFDYILNTWDLATGKCLQTVTLSGWEKFHVGIAMLIFSPTNKQLGSILRNGTLLIWDASTGKLTQTLVKHERNIVPSRFKEPRYRKYSMTDEMVGSFAVLSAYFSCTRGLVRSNKAPELTMSKDNSWILWNQEPKIGLPPEYRPRIFAVHEDYCAIATHSHEVLCFPFSV</sequence>
<keyword evidence="2" id="KW-0677">Repeat</keyword>
<keyword evidence="1 3" id="KW-0853">WD repeat</keyword>
<dbReference type="Gene3D" id="2.130.10.10">
    <property type="entry name" value="YVTN repeat-like/Quinoprotein amine dehydrogenase"/>
    <property type="match status" value="3"/>
</dbReference>
<dbReference type="InterPro" id="IPR011047">
    <property type="entry name" value="Quinoprotein_ADH-like_sf"/>
</dbReference>
<name>G9NKQ4_HYPAI</name>
<dbReference type="PANTHER" id="PTHR10039:SF14">
    <property type="entry name" value="NACHT DOMAIN-CONTAINING PROTEIN"/>
    <property type="match status" value="1"/>
</dbReference>
<dbReference type="SMART" id="SM00320">
    <property type="entry name" value="WD40"/>
    <property type="match status" value="6"/>
</dbReference>
<dbReference type="SUPFAM" id="SSF50998">
    <property type="entry name" value="Quinoprotein alcohol dehydrogenase-like"/>
    <property type="match status" value="1"/>
</dbReference>
<gene>
    <name evidence="5" type="ORF">TRIATDRAFT_191639</name>
</gene>
<organism evidence="5 6">
    <name type="scientific">Hypocrea atroviridis (strain ATCC 20476 / IMI 206040)</name>
    <name type="common">Trichoderma atroviride</name>
    <dbReference type="NCBI Taxonomy" id="452589"/>
    <lineage>
        <taxon>Eukaryota</taxon>
        <taxon>Fungi</taxon>
        <taxon>Dikarya</taxon>
        <taxon>Ascomycota</taxon>
        <taxon>Pezizomycotina</taxon>
        <taxon>Sordariomycetes</taxon>
        <taxon>Hypocreomycetidae</taxon>
        <taxon>Hypocreales</taxon>
        <taxon>Hypocreaceae</taxon>
        <taxon>Trichoderma</taxon>
    </lineage>
</organism>
<feature type="non-terminal residue" evidence="5">
    <location>
        <position position="1"/>
    </location>
</feature>
<keyword evidence="6" id="KW-1185">Reference proteome</keyword>
<dbReference type="EMBL" id="ABDG02000018">
    <property type="protein sequence ID" value="EHK48476.1"/>
    <property type="molecule type" value="Genomic_DNA"/>
</dbReference>
<evidence type="ECO:0000313" key="6">
    <source>
        <dbReference type="Proteomes" id="UP000005426"/>
    </source>
</evidence>
<reference evidence="5 6" key="1">
    <citation type="journal article" date="2011" name="Genome Biol.">
        <title>Comparative genome sequence analysis underscores mycoparasitism as the ancestral life style of Trichoderma.</title>
        <authorList>
            <person name="Kubicek C.P."/>
            <person name="Herrera-Estrella A."/>
            <person name="Seidl-Seiboth V."/>
            <person name="Martinez D.A."/>
            <person name="Druzhinina I.S."/>
            <person name="Thon M."/>
            <person name="Zeilinger S."/>
            <person name="Casas-Flores S."/>
            <person name="Horwitz B.A."/>
            <person name="Mukherjee P.K."/>
            <person name="Mukherjee M."/>
            <person name="Kredics L."/>
            <person name="Alcaraz L.D."/>
            <person name="Aerts A."/>
            <person name="Antal Z."/>
            <person name="Atanasova L."/>
            <person name="Cervantes-Badillo M.G."/>
            <person name="Challacombe J."/>
            <person name="Chertkov O."/>
            <person name="McCluskey K."/>
            <person name="Coulpier F."/>
            <person name="Deshpande N."/>
            <person name="von Doehren H."/>
            <person name="Ebbole D.J."/>
            <person name="Esquivel-Naranjo E.U."/>
            <person name="Fekete E."/>
            <person name="Flipphi M."/>
            <person name="Glaser F."/>
            <person name="Gomez-Rodriguez E.Y."/>
            <person name="Gruber S."/>
            <person name="Han C."/>
            <person name="Henrissat B."/>
            <person name="Hermosa R."/>
            <person name="Hernandez-Onate M."/>
            <person name="Karaffa L."/>
            <person name="Kosti I."/>
            <person name="Le Crom S."/>
            <person name="Lindquist E."/>
            <person name="Lucas S."/>
            <person name="Luebeck M."/>
            <person name="Luebeck P.S."/>
            <person name="Margeot A."/>
            <person name="Metz B."/>
            <person name="Misra M."/>
            <person name="Nevalainen H."/>
            <person name="Omann M."/>
            <person name="Packer N."/>
            <person name="Perrone G."/>
            <person name="Uresti-Rivera E.E."/>
            <person name="Salamov A."/>
            <person name="Schmoll M."/>
            <person name="Seiboth B."/>
            <person name="Shapiro H."/>
            <person name="Sukno S."/>
            <person name="Tamayo-Ramos J.A."/>
            <person name="Tisch D."/>
            <person name="Wiest A."/>
            <person name="Wilkinson H.H."/>
            <person name="Zhang M."/>
            <person name="Coutinho P.M."/>
            <person name="Kenerley C.M."/>
            <person name="Monte E."/>
            <person name="Baker S.E."/>
            <person name="Grigoriev I.V."/>
        </authorList>
    </citation>
    <scope>NUCLEOTIDE SEQUENCE [LARGE SCALE GENOMIC DNA]</scope>
    <source>
        <strain evidence="6">ATCC 20476 / IMI 206040</strain>
    </source>
</reference>
<dbReference type="STRING" id="452589.G9NKQ4"/>
<evidence type="ECO:0000256" key="3">
    <source>
        <dbReference type="PROSITE-ProRule" id="PRU00221"/>
    </source>
</evidence>
<dbReference type="Pfam" id="PF00400">
    <property type="entry name" value="WD40"/>
    <property type="match status" value="2"/>
</dbReference>
<dbReference type="Proteomes" id="UP000005426">
    <property type="component" value="Unassembled WGS sequence"/>
</dbReference>
<dbReference type="PROSITE" id="PS50082">
    <property type="entry name" value="WD_REPEATS_2"/>
    <property type="match status" value="1"/>
</dbReference>
<dbReference type="PROSITE" id="PS00678">
    <property type="entry name" value="WD_REPEATS_1"/>
    <property type="match status" value="1"/>
</dbReference>
<dbReference type="HOGENOM" id="CLU_000288_6_16_1"/>
<dbReference type="Pfam" id="PF24883">
    <property type="entry name" value="NPHP3_N"/>
    <property type="match status" value="1"/>
</dbReference>
<dbReference type="InterPro" id="IPR056884">
    <property type="entry name" value="NPHP3-like_N"/>
</dbReference>
<dbReference type="PANTHER" id="PTHR10039">
    <property type="entry name" value="AMELOGENIN"/>
    <property type="match status" value="1"/>
</dbReference>
<accession>G9NKQ4</accession>
<evidence type="ECO:0000259" key="4">
    <source>
        <dbReference type="Pfam" id="PF24883"/>
    </source>
</evidence>